<keyword evidence="2 5" id="KW-0812">Transmembrane</keyword>
<dbReference type="InterPro" id="IPR051533">
    <property type="entry name" value="WaaL-like"/>
</dbReference>
<evidence type="ECO:0000313" key="8">
    <source>
        <dbReference type="Proteomes" id="UP001158644"/>
    </source>
</evidence>
<feature type="transmembrane region" description="Helical" evidence="5">
    <location>
        <begin position="313"/>
        <end position="332"/>
    </location>
</feature>
<keyword evidence="7" id="KW-0436">Ligase</keyword>
<organism evidence="7 8">
    <name type="scientific">Achromobacter mucicolens</name>
    <dbReference type="NCBI Taxonomy" id="1389922"/>
    <lineage>
        <taxon>Bacteria</taxon>
        <taxon>Pseudomonadati</taxon>
        <taxon>Pseudomonadota</taxon>
        <taxon>Betaproteobacteria</taxon>
        <taxon>Burkholderiales</taxon>
        <taxon>Alcaligenaceae</taxon>
        <taxon>Achromobacter</taxon>
    </lineage>
</organism>
<comment type="subcellular location">
    <subcellularLocation>
        <location evidence="1">Membrane</location>
        <topology evidence="1">Multi-pass membrane protein</topology>
    </subcellularLocation>
</comment>
<dbReference type="Pfam" id="PF04932">
    <property type="entry name" value="Wzy_C"/>
    <property type="match status" value="1"/>
</dbReference>
<feature type="domain" description="O-antigen ligase-related" evidence="6">
    <location>
        <begin position="189"/>
        <end position="324"/>
    </location>
</feature>
<dbReference type="EMBL" id="JAOBZK010000002">
    <property type="protein sequence ID" value="MDH1176907.1"/>
    <property type="molecule type" value="Genomic_DNA"/>
</dbReference>
<evidence type="ECO:0000313" key="7">
    <source>
        <dbReference type="EMBL" id="MDH1176907.1"/>
    </source>
</evidence>
<name>A0ABD4YNC5_9BURK</name>
<evidence type="ECO:0000256" key="5">
    <source>
        <dbReference type="SAM" id="Phobius"/>
    </source>
</evidence>
<feature type="transmembrane region" description="Helical" evidence="5">
    <location>
        <begin position="91"/>
        <end position="111"/>
    </location>
</feature>
<dbReference type="RefSeq" id="WP_279989111.1">
    <property type="nucleotide sequence ID" value="NZ_JAOBZK010000002.1"/>
</dbReference>
<feature type="transmembrane region" description="Helical" evidence="5">
    <location>
        <begin position="166"/>
        <end position="182"/>
    </location>
</feature>
<feature type="transmembrane region" description="Helical" evidence="5">
    <location>
        <begin position="42"/>
        <end position="60"/>
    </location>
</feature>
<dbReference type="GO" id="GO:0016020">
    <property type="term" value="C:membrane"/>
    <property type="evidence" value="ECO:0007669"/>
    <property type="project" value="UniProtKB-SubCell"/>
</dbReference>
<protein>
    <submittedName>
        <fullName evidence="7">O-antigen ligase family protein</fullName>
    </submittedName>
</protein>
<evidence type="ECO:0000256" key="4">
    <source>
        <dbReference type="ARBA" id="ARBA00023136"/>
    </source>
</evidence>
<keyword evidence="3 5" id="KW-1133">Transmembrane helix</keyword>
<feature type="transmembrane region" description="Helical" evidence="5">
    <location>
        <begin position="221"/>
        <end position="242"/>
    </location>
</feature>
<proteinExistence type="predicted"/>
<feature type="transmembrane region" description="Helical" evidence="5">
    <location>
        <begin position="344"/>
        <end position="361"/>
    </location>
</feature>
<dbReference type="Proteomes" id="UP001158644">
    <property type="component" value="Unassembled WGS sequence"/>
</dbReference>
<feature type="transmembrane region" description="Helical" evidence="5">
    <location>
        <begin position="15"/>
        <end position="36"/>
    </location>
</feature>
<evidence type="ECO:0000259" key="6">
    <source>
        <dbReference type="Pfam" id="PF04932"/>
    </source>
</evidence>
<evidence type="ECO:0000256" key="3">
    <source>
        <dbReference type="ARBA" id="ARBA00022989"/>
    </source>
</evidence>
<reference evidence="7 8" key="1">
    <citation type="submission" date="2022-09" db="EMBL/GenBank/DDBJ databases">
        <title>Intensive care unit water sources are persistently colonized with multi-drug resistant bacteria and are the site of extensive horizontal gene transfer of antibiotic resistance genes.</title>
        <authorList>
            <person name="Diorio-Toth L."/>
        </authorList>
    </citation>
    <scope>NUCLEOTIDE SEQUENCE [LARGE SCALE GENOMIC DNA]</scope>
    <source>
        <strain evidence="7 8">GD03967</strain>
    </source>
</reference>
<accession>A0ABD4YNC5</accession>
<dbReference type="PANTHER" id="PTHR37422:SF13">
    <property type="entry name" value="LIPOPOLYSACCHARIDE BIOSYNTHESIS PROTEIN PA4999-RELATED"/>
    <property type="match status" value="1"/>
</dbReference>
<dbReference type="GO" id="GO:0016874">
    <property type="term" value="F:ligase activity"/>
    <property type="evidence" value="ECO:0007669"/>
    <property type="project" value="UniProtKB-KW"/>
</dbReference>
<dbReference type="InterPro" id="IPR007016">
    <property type="entry name" value="O-antigen_ligase-rel_domated"/>
</dbReference>
<gene>
    <name evidence="7" type="ORF">N5C72_02415</name>
</gene>
<keyword evidence="4 5" id="KW-0472">Membrane</keyword>
<dbReference type="AlphaFoldDB" id="A0ABD4YNC5"/>
<feature type="transmembrane region" description="Helical" evidence="5">
    <location>
        <begin position="367"/>
        <end position="386"/>
    </location>
</feature>
<feature type="transmembrane region" description="Helical" evidence="5">
    <location>
        <begin position="67"/>
        <end position="85"/>
    </location>
</feature>
<evidence type="ECO:0000256" key="2">
    <source>
        <dbReference type="ARBA" id="ARBA00022692"/>
    </source>
</evidence>
<feature type="transmembrane region" description="Helical" evidence="5">
    <location>
        <begin position="123"/>
        <end position="146"/>
    </location>
</feature>
<sequence length="440" mass="48782">MTQDMALPYRFDTRLALFVILLPFFLLFVGDIQVPVGVSTMTVPMGLFIVLPLLLTAIALPRIVIPTPAILLAGTVFFGAVGVAMTPEGAYMRAAAGALPMIYAICTLIFYAQFHQYIKQDWIVRMMLAGGVVLALAVIVLFYIAAYSPGDYYARKLFIATPLGRSNYLAAFLVFLFALASARMRVLRWLFAIAILCTMSRGGAIILALYLVALLMDRKRLLWLVWVAPVVGFALAILFFSIDGQNQLRDYGGPFASELSSAVNRLLLWAFSFDLWLQHPWFGIGPNTFRTFIEANPGIEDVWGTHNSILQLLLNYGLFGAVLYGWYLRLIYRHLVRAEQTSPWFRYLRVVFVVLLVFSLFEPLVGLAAFEVLLVFMLILALTHALPAGSGRLMIIAISYSENGNIAIRCDSHAQSLQVCDSCGSLHTGHRGSQPGTGCQ</sequence>
<comment type="caution">
    <text evidence="7">The sequence shown here is derived from an EMBL/GenBank/DDBJ whole genome shotgun (WGS) entry which is preliminary data.</text>
</comment>
<feature type="transmembrane region" description="Helical" evidence="5">
    <location>
        <begin position="189"/>
        <end position="215"/>
    </location>
</feature>
<dbReference type="PANTHER" id="PTHR37422">
    <property type="entry name" value="TEICHURONIC ACID BIOSYNTHESIS PROTEIN TUAE"/>
    <property type="match status" value="1"/>
</dbReference>
<evidence type="ECO:0000256" key="1">
    <source>
        <dbReference type="ARBA" id="ARBA00004141"/>
    </source>
</evidence>